<dbReference type="AlphaFoldDB" id="A0A7C8IC58"/>
<reference evidence="2 3" key="1">
    <citation type="submission" date="2020-01" db="EMBL/GenBank/DDBJ databases">
        <authorList>
            <consortium name="DOE Joint Genome Institute"/>
            <person name="Haridas S."/>
            <person name="Albert R."/>
            <person name="Binder M."/>
            <person name="Bloem J."/>
            <person name="Labutti K."/>
            <person name="Salamov A."/>
            <person name="Andreopoulos B."/>
            <person name="Baker S.E."/>
            <person name="Barry K."/>
            <person name="Bills G."/>
            <person name="Bluhm B.H."/>
            <person name="Cannon C."/>
            <person name="Castanera R."/>
            <person name="Culley D.E."/>
            <person name="Daum C."/>
            <person name="Ezra D."/>
            <person name="Gonzalez J.B."/>
            <person name="Henrissat B."/>
            <person name="Kuo A."/>
            <person name="Liang C."/>
            <person name="Lipzen A."/>
            <person name="Lutzoni F."/>
            <person name="Magnuson J."/>
            <person name="Mondo S."/>
            <person name="Nolan M."/>
            <person name="Ohm R."/>
            <person name="Pangilinan J."/>
            <person name="Park H.-J.H."/>
            <person name="Ramirez L."/>
            <person name="Alfaro M."/>
            <person name="Sun H."/>
            <person name="Tritt A."/>
            <person name="Yoshinaga Y."/>
            <person name="Zwiers L.-H.L."/>
            <person name="Turgeon B.G."/>
            <person name="Goodwin S.B."/>
            <person name="Spatafora J.W."/>
            <person name="Crous P.W."/>
            <person name="Grigoriev I.V."/>
        </authorList>
    </citation>
    <scope>NUCLEOTIDE SEQUENCE [LARGE SCALE GENOMIC DNA]</scope>
    <source>
        <strain evidence="2 3">CBS 611.86</strain>
    </source>
</reference>
<sequence>MTAPTTYPSTPHRPLVSKPKPPHTIPQPYMHLHTHAPEPAPLAPTPSAQSTLTPSSAPIPVSPIPAQPPSNKRCLRARTGECAVCRHQEAIGEYAGLFHHIKQPTNDAKNSGCALASFALFG</sequence>
<protein>
    <submittedName>
        <fullName evidence="2">Uncharacterized protein</fullName>
    </submittedName>
</protein>
<comment type="caution">
    <text evidence="2">The sequence shown here is derived from an EMBL/GenBank/DDBJ whole genome shotgun (WGS) entry which is preliminary data.</text>
</comment>
<organism evidence="2 3">
    <name type="scientific">Massariosphaeria phaeospora</name>
    <dbReference type="NCBI Taxonomy" id="100035"/>
    <lineage>
        <taxon>Eukaryota</taxon>
        <taxon>Fungi</taxon>
        <taxon>Dikarya</taxon>
        <taxon>Ascomycota</taxon>
        <taxon>Pezizomycotina</taxon>
        <taxon>Dothideomycetes</taxon>
        <taxon>Pleosporomycetidae</taxon>
        <taxon>Pleosporales</taxon>
        <taxon>Pleosporales incertae sedis</taxon>
        <taxon>Massariosphaeria</taxon>
    </lineage>
</organism>
<evidence type="ECO:0000256" key="1">
    <source>
        <dbReference type="SAM" id="MobiDB-lite"/>
    </source>
</evidence>
<evidence type="ECO:0000313" key="3">
    <source>
        <dbReference type="Proteomes" id="UP000481861"/>
    </source>
</evidence>
<accession>A0A7C8IC58</accession>
<name>A0A7C8IC58_9PLEO</name>
<evidence type="ECO:0000313" key="2">
    <source>
        <dbReference type="EMBL" id="KAF2875974.1"/>
    </source>
</evidence>
<feature type="region of interest" description="Disordered" evidence="1">
    <location>
        <begin position="1"/>
        <end position="72"/>
    </location>
</feature>
<proteinExistence type="predicted"/>
<dbReference type="EMBL" id="JAADJZ010000004">
    <property type="protein sequence ID" value="KAF2875974.1"/>
    <property type="molecule type" value="Genomic_DNA"/>
</dbReference>
<gene>
    <name evidence="2" type="ORF">BDV95DRAFT_287208</name>
</gene>
<keyword evidence="3" id="KW-1185">Reference proteome</keyword>
<dbReference type="Proteomes" id="UP000481861">
    <property type="component" value="Unassembled WGS sequence"/>
</dbReference>